<evidence type="ECO:0000256" key="1">
    <source>
        <dbReference type="SAM" id="MobiDB-lite"/>
    </source>
</evidence>
<comment type="caution">
    <text evidence="2">The sequence shown here is derived from an EMBL/GenBank/DDBJ whole genome shotgun (WGS) entry which is preliminary data.</text>
</comment>
<proteinExistence type="predicted"/>
<feature type="region of interest" description="Disordered" evidence="1">
    <location>
        <begin position="1"/>
        <end position="22"/>
    </location>
</feature>
<reference evidence="2" key="1">
    <citation type="journal article" date="2022" name="bioRxiv">
        <title>Sequencing and chromosome-scale assembly of the giantPleurodeles waltlgenome.</title>
        <authorList>
            <person name="Brown T."/>
            <person name="Elewa A."/>
            <person name="Iarovenko S."/>
            <person name="Subramanian E."/>
            <person name="Araus A.J."/>
            <person name="Petzold A."/>
            <person name="Susuki M."/>
            <person name="Suzuki K.-i.T."/>
            <person name="Hayashi T."/>
            <person name="Toyoda A."/>
            <person name="Oliveira C."/>
            <person name="Osipova E."/>
            <person name="Leigh N.D."/>
            <person name="Simon A."/>
            <person name="Yun M.H."/>
        </authorList>
    </citation>
    <scope>NUCLEOTIDE SEQUENCE</scope>
    <source>
        <strain evidence="2">20211129_DDA</strain>
        <tissue evidence="2">Liver</tissue>
    </source>
</reference>
<name>A0AAV7UC79_PLEWA</name>
<evidence type="ECO:0000313" key="2">
    <source>
        <dbReference type="EMBL" id="KAJ1185999.1"/>
    </source>
</evidence>
<dbReference type="AlphaFoldDB" id="A0AAV7UC79"/>
<evidence type="ECO:0000313" key="3">
    <source>
        <dbReference type="Proteomes" id="UP001066276"/>
    </source>
</evidence>
<organism evidence="2 3">
    <name type="scientific">Pleurodeles waltl</name>
    <name type="common">Iberian ribbed newt</name>
    <dbReference type="NCBI Taxonomy" id="8319"/>
    <lineage>
        <taxon>Eukaryota</taxon>
        <taxon>Metazoa</taxon>
        <taxon>Chordata</taxon>
        <taxon>Craniata</taxon>
        <taxon>Vertebrata</taxon>
        <taxon>Euteleostomi</taxon>
        <taxon>Amphibia</taxon>
        <taxon>Batrachia</taxon>
        <taxon>Caudata</taxon>
        <taxon>Salamandroidea</taxon>
        <taxon>Salamandridae</taxon>
        <taxon>Pleurodelinae</taxon>
        <taxon>Pleurodeles</taxon>
    </lineage>
</organism>
<protein>
    <submittedName>
        <fullName evidence="2">Uncharacterized protein</fullName>
    </submittedName>
</protein>
<feature type="compositionally biased region" description="Basic and acidic residues" evidence="1">
    <location>
        <begin position="172"/>
        <end position="182"/>
    </location>
</feature>
<accession>A0AAV7UC79</accession>
<gene>
    <name evidence="2" type="ORF">NDU88_002784</name>
</gene>
<feature type="compositionally biased region" description="Polar residues" evidence="1">
    <location>
        <begin position="98"/>
        <end position="109"/>
    </location>
</feature>
<dbReference type="Proteomes" id="UP001066276">
    <property type="component" value="Chromosome 3_1"/>
</dbReference>
<feature type="region of interest" description="Disordered" evidence="1">
    <location>
        <begin position="67"/>
        <end position="197"/>
    </location>
</feature>
<dbReference type="EMBL" id="JANPWB010000005">
    <property type="protein sequence ID" value="KAJ1185999.1"/>
    <property type="molecule type" value="Genomic_DNA"/>
</dbReference>
<keyword evidence="3" id="KW-1185">Reference proteome</keyword>
<sequence>MDDMSKPSGKGQVRKLPARYRDDCTARVRAVGGQMKEATEEKHQQPELDDDLEELLRRARELLARECRGMGGKTDATPPEQVLAKRQQTGQEKGAEKQSMQGKENSAPSKGTGWLQPEQHPGAPKGVEAQRSSDPPKWNHTRVSCIRGMYPPTPLESKGTSKGSINDDLEAEQSRVPREMSRSSHRSSSRAADSEGG</sequence>